<sequence length="29" mass="3422">MNHHAHIDRFRSARSDHTLVVLEGFHPLK</sequence>
<feature type="non-terminal residue" evidence="1">
    <location>
        <position position="29"/>
    </location>
</feature>
<proteinExistence type="predicted"/>
<evidence type="ECO:0000313" key="1">
    <source>
        <dbReference type="EMBL" id="SVB34412.1"/>
    </source>
</evidence>
<dbReference type="EMBL" id="UINC01038025">
    <property type="protein sequence ID" value="SVB34412.1"/>
    <property type="molecule type" value="Genomic_DNA"/>
</dbReference>
<protein>
    <submittedName>
        <fullName evidence="1">Uncharacterized protein</fullName>
    </submittedName>
</protein>
<name>A0A382D8R1_9ZZZZ</name>
<organism evidence="1">
    <name type="scientific">marine metagenome</name>
    <dbReference type="NCBI Taxonomy" id="408172"/>
    <lineage>
        <taxon>unclassified sequences</taxon>
        <taxon>metagenomes</taxon>
        <taxon>ecological metagenomes</taxon>
    </lineage>
</organism>
<reference evidence="1" key="1">
    <citation type="submission" date="2018-05" db="EMBL/GenBank/DDBJ databases">
        <authorList>
            <person name="Lanie J.A."/>
            <person name="Ng W.-L."/>
            <person name="Kazmierczak K.M."/>
            <person name="Andrzejewski T.M."/>
            <person name="Davidsen T.M."/>
            <person name="Wayne K.J."/>
            <person name="Tettelin H."/>
            <person name="Glass J.I."/>
            <person name="Rusch D."/>
            <person name="Podicherti R."/>
            <person name="Tsui H.-C.T."/>
            <person name="Winkler M.E."/>
        </authorList>
    </citation>
    <scope>NUCLEOTIDE SEQUENCE</scope>
</reference>
<dbReference type="AlphaFoldDB" id="A0A382D8R1"/>
<gene>
    <name evidence="1" type="ORF">METZ01_LOCUS187266</name>
</gene>
<accession>A0A382D8R1</accession>